<protein>
    <submittedName>
        <fullName evidence="3">Metallo-beta-lactamase L1</fullName>
        <ecNumber evidence="3">3.5.2.6</ecNumber>
    </submittedName>
</protein>
<dbReference type="NCBIfam" id="NF012229">
    <property type="entry name" value="bla_class_B_core"/>
    <property type="match status" value="1"/>
</dbReference>
<evidence type="ECO:0000313" key="4">
    <source>
        <dbReference type="Proteomes" id="UP000006512"/>
    </source>
</evidence>
<dbReference type="PANTHER" id="PTHR42951">
    <property type="entry name" value="METALLO-BETA-LACTAMASE DOMAIN-CONTAINING"/>
    <property type="match status" value="1"/>
</dbReference>
<sequence length="290" mass="31501">MKPLFFSFAALGLILASPTLADGDPSWSAPHEPYHIVDNVWYVGTAGIGVYLITTDEGHFLIDGATKDGAAIVEDNIKTLGFDIKDVKYIVETHAHYDHVGGLARLKADSGAELVASVADRTALEAGQHEGDNIYGASTFPAVKVDRIVGEGGTITLADSTLMARLTPGHTKGATTWTLTALDNGQPRRVVFASSVSVAGNVLVDNATYPHIVRDYRIAFDRLETISADIFLSSHPTFASLEDKYQKQKTIKYPEDKAQPFVDSTEFPKYVAQARADFETELARQENAKK</sequence>
<dbReference type="AlphaFoldDB" id="F4QHQ6"/>
<dbReference type="SUPFAM" id="SSF56281">
    <property type="entry name" value="Metallo-hydrolase/oxidoreductase"/>
    <property type="match status" value="1"/>
</dbReference>
<feature type="signal peptide" evidence="1">
    <location>
        <begin position="1"/>
        <end position="21"/>
    </location>
</feature>
<dbReference type="STRING" id="715226.ABI_12310"/>
<dbReference type="OrthoDB" id="9773738at2"/>
<dbReference type="eggNOG" id="COG0491">
    <property type="taxonomic scope" value="Bacteria"/>
</dbReference>
<dbReference type="InterPro" id="IPR001279">
    <property type="entry name" value="Metallo-B-lactamas"/>
</dbReference>
<keyword evidence="4" id="KW-1185">Reference proteome</keyword>
<evidence type="ECO:0000259" key="2">
    <source>
        <dbReference type="SMART" id="SM00849"/>
    </source>
</evidence>
<dbReference type="InterPro" id="IPR036866">
    <property type="entry name" value="RibonucZ/Hydroxyglut_hydro"/>
</dbReference>
<dbReference type="HOGENOM" id="CLU_066441_1_0_5"/>
<feature type="domain" description="Metallo-beta-lactamase" evidence="2">
    <location>
        <begin position="47"/>
        <end position="235"/>
    </location>
</feature>
<gene>
    <name evidence="3" type="ORF">ABI_12310</name>
</gene>
<dbReference type="GO" id="GO:0008800">
    <property type="term" value="F:beta-lactamase activity"/>
    <property type="evidence" value="ECO:0007669"/>
    <property type="project" value="UniProtKB-EC"/>
</dbReference>
<dbReference type="Proteomes" id="UP000006512">
    <property type="component" value="Unassembled WGS sequence"/>
</dbReference>
<reference evidence="4" key="1">
    <citation type="submission" date="2011-03" db="EMBL/GenBank/DDBJ databases">
        <title>Draft genome sequence of Brevundimonas diminuta.</title>
        <authorList>
            <person name="Brown P.J.B."/>
            <person name="Buechlein A."/>
            <person name="Hemmerich C."/>
            <person name="Brun Y.V."/>
        </authorList>
    </citation>
    <scope>NUCLEOTIDE SEQUENCE [LARGE SCALE GENOMIC DNA]</scope>
    <source>
        <strain evidence="4">C19</strain>
    </source>
</reference>
<feature type="chain" id="PRO_5003314111" evidence="1">
    <location>
        <begin position="22"/>
        <end position="290"/>
    </location>
</feature>
<dbReference type="Pfam" id="PF00753">
    <property type="entry name" value="Lactamase_B"/>
    <property type="match status" value="1"/>
</dbReference>
<organism evidence="3 4">
    <name type="scientific">Asticcacaulis biprosthecium C19</name>
    <dbReference type="NCBI Taxonomy" id="715226"/>
    <lineage>
        <taxon>Bacteria</taxon>
        <taxon>Pseudomonadati</taxon>
        <taxon>Pseudomonadota</taxon>
        <taxon>Alphaproteobacteria</taxon>
        <taxon>Caulobacterales</taxon>
        <taxon>Caulobacteraceae</taxon>
        <taxon>Asticcacaulis</taxon>
    </lineage>
</organism>
<proteinExistence type="predicted"/>
<dbReference type="RefSeq" id="WP_006271975.1">
    <property type="nucleotide sequence ID" value="NZ_GL883077.1"/>
</dbReference>
<dbReference type="EC" id="3.5.2.6" evidence="3"/>
<dbReference type="PANTHER" id="PTHR42951:SF17">
    <property type="entry name" value="METALLO-BETA-LACTAMASE DOMAIN-CONTAINING PROTEIN"/>
    <property type="match status" value="1"/>
</dbReference>
<dbReference type="Gene3D" id="3.60.15.10">
    <property type="entry name" value="Ribonuclease Z/Hydroxyacylglutathione hydrolase-like"/>
    <property type="match status" value="1"/>
</dbReference>
<dbReference type="NCBIfam" id="NF033105">
    <property type="entry name" value="bla_subclass_B3"/>
    <property type="match status" value="1"/>
</dbReference>
<keyword evidence="1" id="KW-0732">Signal</keyword>
<dbReference type="SMART" id="SM00849">
    <property type="entry name" value="Lactamase_B"/>
    <property type="match status" value="1"/>
</dbReference>
<evidence type="ECO:0000256" key="1">
    <source>
        <dbReference type="SAM" id="SignalP"/>
    </source>
</evidence>
<name>F4QHQ6_9CAUL</name>
<keyword evidence="3" id="KW-0378">Hydrolase</keyword>
<dbReference type="EMBL" id="GL883077">
    <property type="protein sequence ID" value="EGF92793.1"/>
    <property type="molecule type" value="Genomic_DNA"/>
</dbReference>
<accession>F4QHQ6</accession>
<evidence type="ECO:0000313" key="3">
    <source>
        <dbReference type="EMBL" id="EGF92793.1"/>
    </source>
</evidence>
<dbReference type="InterPro" id="IPR050855">
    <property type="entry name" value="NDM-1-like"/>
</dbReference>